<feature type="transmembrane region" description="Helical" evidence="1">
    <location>
        <begin position="41"/>
        <end position="60"/>
    </location>
</feature>
<gene>
    <name evidence="2" type="ORF">ACFP0N_17845</name>
</gene>
<keyword evidence="3" id="KW-1185">Reference proteome</keyword>
<evidence type="ECO:0000256" key="1">
    <source>
        <dbReference type="SAM" id="Phobius"/>
    </source>
</evidence>
<proteinExistence type="predicted"/>
<evidence type="ECO:0000313" key="2">
    <source>
        <dbReference type="EMBL" id="MFC5886833.1"/>
    </source>
</evidence>
<comment type="caution">
    <text evidence="2">The sequence shown here is derived from an EMBL/GenBank/DDBJ whole genome shotgun (WGS) entry which is preliminary data.</text>
</comment>
<keyword evidence="1" id="KW-0812">Transmembrane</keyword>
<name>A0ABW1EXQ4_9ACTN</name>
<accession>A0ABW1EXQ4</accession>
<reference evidence="3" key="1">
    <citation type="journal article" date="2019" name="Int. J. Syst. Evol. Microbiol.">
        <title>The Global Catalogue of Microorganisms (GCM) 10K type strain sequencing project: providing services to taxonomists for standard genome sequencing and annotation.</title>
        <authorList>
            <consortium name="The Broad Institute Genomics Platform"/>
            <consortium name="The Broad Institute Genome Sequencing Center for Infectious Disease"/>
            <person name="Wu L."/>
            <person name="Ma J."/>
        </authorList>
    </citation>
    <scope>NUCLEOTIDE SEQUENCE [LARGE SCALE GENOMIC DNA]</scope>
    <source>
        <strain evidence="3">CGMCC 4.1469</strain>
    </source>
</reference>
<evidence type="ECO:0000313" key="3">
    <source>
        <dbReference type="Proteomes" id="UP001596067"/>
    </source>
</evidence>
<dbReference type="EMBL" id="JBHSOD010000020">
    <property type="protein sequence ID" value="MFC5886833.1"/>
    <property type="molecule type" value="Genomic_DNA"/>
</dbReference>
<dbReference type="Proteomes" id="UP001596067">
    <property type="component" value="Unassembled WGS sequence"/>
</dbReference>
<feature type="transmembrane region" description="Helical" evidence="1">
    <location>
        <begin position="66"/>
        <end position="87"/>
    </location>
</feature>
<sequence>MNLNSLVVHSAGYGAAAGSVLPLIAAVVLRPHWSPTAKRVVVGFLAGVSGVATVAAQGGLSDAARPGAMFAALAAVLAASEVSYAALWHRSGIAPKIEVATSPAPPIRIDLSNMEFDTSDEALARLKRRLREPGGGSDS</sequence>
<keyword evidence="1" id="KW-0472">Membrane</keyword>
<protein>
    <submittedName>
        <fullName evidence="2">Uncharacterized protein</fullName>
    </submittedName>
</protein>
<keyword evidence="1" id="KW-1133">Transmembrane helix</keyword>
<dbReference type="RefSeq" id="WP_345330794.1">
    <property type="nucleotide sequence ID" value="NZ_BAAAVH010000123.1"/>
</dbReference>
<organism evidence="2 3">
    <name type="scientific">Kitasatospora aburaviensis</name>
    <dbReference type="NCBI Taxonomy" id="67265"/>
    <lineage>
        <taxon>Bacteria</taxon>
        <taxon>Bacillati</taxon>
        <taxon>Actinomycetota</taxon>
        <taxon>Actinomycetes</taxon>
        <taxon>Kitasatosporales</taxon>
        <taxon>Streptomycetaceae</taxon>
        <taxon>Kitasatospora</taxon>
    </lineage>
</organism>
<feature type="transmembrane region" description="Helical" evidence="1">
    <location>
        <begin position="6"/>
        <end position="29"/>
    </location>
</feature>